<feature type="domain" description="DUF1659" evidence="1">
    <location>
        <begin position="2"/>
        <end position="73"/>
    </location>
</feature>
<sequence>MAVKKVIEGTTLSIEVQNGTDKAGLPTYTKKTFSDIKDGVDVQNIFDVAEAIKAVLNAKTRNSLINETSSISQA</sequence>
<protein>
    <recommendedName>
        <fullName evidence="1">DUF1659 domain-containing protein</fullName>
    </recommendedName>
</protein>
<dbReference type="RefSeq" id="WP_077863660.1">
    <property type="nucleotide sequence ID" value="NZ_LZYZ01000001.1"/>
</dbReference>
<dbReference type="InterPro" id="IPR012454">
    <property type="entry name" value="DUF1659"/>
</dbReference>
<organism evidence="2 3">
    <name type="scientific">Clostridium saccharobutylicum</name>
    <dbReference type="NCBI Taxonomy" id="169679"/>
    <lineage>
        <taxon>Bacteria</taxon>
        <taxon>Bacillati</taxon>
        <taxon>Bacillota</taxon>
        <taxon>Clostridia</taxon>
        <taxon>Eubacteriales</taxon>
        <taxon>Clostridiaceae</taxon>
        <taxon>Clostridium</taxon>
    </lineage>
</organism>
<reference evidence="2 3" key="1">
    <citation type="submission" date="2016-05" db="EMBL/GenBank/DDBJ databases">
        <title>Microbial solvent formation.</title>
        <authorList>
            <person name="Poehlein A."/>
            <person name="Montoya Solano J.D."/>
            <person name="Flitsch S."/>
            <person name="Krabben P."/>
            <person name="Duerre P."/>
            <person name="Daniel R."/>
        </authorList>
    </citation>
    <scope>NUCLEOTIDE SEQUENCE [LARGE SCALE GENOMIC DNA]</scope>
    <source>
        <strain evidence="2 3">L1-8</strain>
    </source>
</reference>
<dbReference type="Proteomes" id="UP000191154">
    <property type="component" value="Unassembled WGS sequence"/>
</dbReference>
<evidence type="ECO:0000313" key="3">
    <source>
        <dbReference type="Proteomes" id="UP000191154"/>
    </source>
</evidence>
<evidence type="ECO:0000313" key="2">
    <source>
        <dbReference type="EMBL" id="OOM15879.1"/>
    </source>
</evidence>
<name>A0A1S8NHC8_CLOSA</name>
<gene>
    <name evidence="2" type="ORF">CLOSAC_01500</name>
</gene>
<dbReference type="AlphaFoldDB" id="A0A1S8NHC8"/>
<dbReference type="Pfam" id="PF07872">
    <property type="entry name" value="DUF1659"/>
    <property type="match status" value="1"/>
</dbReference>
<proteinExistence type="predicted"/>
<comment type="caution">
    <text evidence="2">The sequence shown here is derived from an EMBL/GenBank/DDBJ whole genome shotgun (WGS) entry which is preliminary data.</text>
</comment>
<dbReference type="EMBL" id="LZYZ01000001">
    <property type="protein sequence ID" value="OOM15879.1"/>
    <property type="molecule type" value="Genomic_DNA"/>
</dbReference>
<accession>A0A1S8NHC8</accession>
<evidence type="ECO:0000259" key="1">
    <source>
        <dbReference type="Pfam" id="PF07872"/>
    </source>
</evidence>